<dbReference type="InterPro" id="IPR019734">
    <property type="entry name" value="TPR_rpt"/>
</dbReference>
<dbReference type="EMBL" id="BAAAGX010000006">
    <property type="protein sequence ID" value="GAA0226823.1"/>
    <property type="molecule type" value="Genomic_DNA"/>
</dbReference>
<dbReference type="PANTHER" id="PTHR19959:SF119">
    <property type="entry name" value="FUNGAL LIPASE-LIKE DOMAIN-CONTAINING PROTEIN"/>
    <property type="match status" value="1"/>
</dbReference>
<name>A0ABP3DC75_9ACTN</name>
<feature type="compositionally biased region" description="Basic and acidic residues" evidence="1">
    <location>
        <begin position="1"/>
        <end position="15"/>
    </location>
</feature>
<gene>
    <name evidence="2" type="ORF">GCM10009539_10240</name>
</gene>
<dbReference type="SUPFAM" id="SSF48452">
    <property type="entry name" value="TPR-like"/>
    <property type="match status" value="2"/>
</dbReference>
<accession>A0ABP3DC75</accession>
<feature type="compositionally biased region" description="Low complexity" evidence="1">
    <location>
        <begin position="44"/>
        <end position="59"/>
    </location>
</feature>
<dbReference type="SUPFAM" id="SSF52540">
    <property type="entry name" value="P-loop containing nucleoside triphosphate hydrolases"/>
    <property type="match status" value="1"/>
</dbReference>
<dbReference type="Proteomes" id="UP001500967">
    <property type="component" value="Unassembled WGS sequence"/>
</dbReference>
<dbReference type="InterPro" id="IPR011990">
    <property type="entry name" value="TPR-like_helical_dom_sf"/>
</dbReference>
<comment type="caution">
    <text evidence="2">The sequence shown here is derived from an EMBL/GenBank/DDBJ whole genome shotgun (WGS) entry which is preliminary data.</text>
</comment>
<evidence type="ECO:0000313" key="3">
    <source>
        <dbReference type="Proteomes" id="UP001500967"/>
    </source>
</evidence>
<reference evidence="3" key="1">
    <citation type="journal article" date="2019" name="Int. J. Syst. Evol. Microbiol.">
        <title>The Global Catalogue of Microorganisms (GCM) 10K type strain sequencing project: providing services to taxonomists for standard genome sequencing and annotation.</title>
        <authorList>
            <consortium name="The Broad Institute Genomics Platform"/>
            <consortium name="The Broad Institute Genome Sequencing Center for Infectious Disease"/>
            <person name="Wu L."/>
            <person name="Ma J."/>
        </authorList>
    </citation>
    <scope>NUCLEOTIDE SEQUENCE [LARGE SCALE GENOMIC DNA]</scope>
    <source>
        <strain evidence="3">JCM 10425</strain>
    </source>
</reference>
<dbReference type="RefSeq" id="WP_344647571.1">
    <property type="nucleotide sequence ID" value="NZ_BAAAGX010000006.1"/>
</dbReference>
<dbReference type="InterPro" id="IPR027417">
    <property type="entry name" value="P-loop_NTPase"/>
</dbReference>
<evidence type="ECO:0008006" key="4">
    <source>
        <dbReference type="Google" id="ProtNLM"/>
    </source>
</evidence>
<dbReference type="Gene3D" id="1.25.40.10">
    <property type="entry name" value="Tetratricopeptide repeat domain"/>
    <property type="match status" value="3"/>
</dbReference>
<feature type="region of interest" description="Disordered" evidence="1">
    <location>
        <begin position="1078"/>
        <end position="1097"/>
    </location>
</feature>
<sequence length="1097" mass="117340">MEVDIRSEGIEKPAERPAPGYGGELGYGAPDRYGFGDERDPFEAAYHGPSGHGPGSPAYDPYESGLGSVSAYDPESPYGRGGYQDYDTGYYAGPNHGPEYGAGGVAGYGGLLAIEAGPSADEPDNLPVLAEPYDDLRDRVRAPLPVPTSIAEVRDLLFEPFGFVPVGLASEWLRPEAGIVPTEPRPEVDELVAWATQADRGPVLRLLCGAGGQGKTHAAQQICSALEAQGWLAGFLDLPPAAWRTTGPTDLELTGPDQVEWEQQLRRAPEIIAGIRAVVELRTPTLLVVDQAESVGPLVGELLSTIDEYDAAAWVRVLLLARSPDGWFTDLSEAHRLRSWVAPSPVWLHPLPQQLGPQASDAVWRSAVAAFANRAVSDGVLPRVDLERLTFPAPAGLWATTLDFYADAALRVLDATAPSLRRHTRRDGGGPDPVAGVLAYERRQVSAVLAAAGCGIEDGQRDWAMAVVSLLPAATPEAAVRALRSVPAPWQVPADRRADVAIALARLYRGTAEQGWSPPRPARLADAHLLDLAGSLADPEWSAVVSSIAGDADPLAALHAATTLIRCLSAPTPSRRQERAKNRISVSLPWLLRTAPGRYAVPLVLLAPTRYTKVITDLISAREMPLETVRQLDSLVLSVGFTPSRAEIAAAVSERLVAAARPGADPQAYELSEYARCLNNLGIRLSALGRVEDALAPAEDAVAVQRRLAVADPSYLPDLAMSLDLLGTALADAGRPDEALPPAEEAVVAYRRLAAQDSVGYLPELASALNTLGIRLTDVGRREEALDPVEEAVAVCRRLSVINRATYQPELAFSLTNLSISLADLERWEESIEPAEEAVVVYRRLVAADSVGHLPQLALALNNLGNRLAETGRSADALQPAEEAVAVYRRLVASNSLEYLPNLAASLNNLGIRLAEAGRMEEALEPVEEAVTVYRRLVDTVGEGYLPELALSLHNLANRLVRLSRPIEALSPVAEAVDIRSGLADLDPEPHLPDLARSLAAASTTMAAVGRLEDAVSAADQAVEVMTGIGAGRDETLMLAVTKIRDRAHARLESDERNAKRALTSTTTTVQVLGWGAGNQVPAHSRRREIERGRPSY</sequence>
<keyword evidence="3" id="KW-1185">Reference proteome</keyword>
<protein>
    <recommendedName>
        <fullName evidence="4">Tetratricopeptide repeat protein</fullName>
    </recommendedName>
</protein>
<feature type="region of interest" description="Disordered" evidence="1">
    <location>
        <begin position="1"/>
        <end position="70"/>
    </location>
</feature>
<proteinExistence type="predicted"/>
<organism evidence="2 3">
    <name type="scientific">Cryptosporangium japonicum</name>
    <dbReference type="NCBI Taxonomy" id="80872"/>
    <lineage>
        <taxon>Bacteria</taxon>
        <taxon>Bacillati</taxon>
        <taxon>Actinomycetota</taxon>
        <taxon>Actinomycetes</taxon>
        <taxon>Cryptosporangiales</taxon>
        <taxon>Cryptosporangiaceae</taxon>
        <taxon>Cryptosporangium</taxon>
    </lineage>
</organism>
<evidence type="ECO:0000256" key="1">
    <source>
        <dbReference type="SAM" id="MobiDB-lite"/>
    </source>
</evidence>
<dbReference type="PANTHER" id="PTHR19959">
    <property type="entry name" value="KINESIN LIGHT CHAIN"/>
    <property type="match status" value="1"/>
</dbReference>
<feature type="compositionally biased region" description="Basic and acidic residues" evidence="1">
    <location>
        <begin position="1088"/>
        <end position="1097"/>
    </location>
</feature>
<evidence type="ECO:0000313" key="2">
    <source>
        <dbReference type="EMBL" id="GAA0226823.1"/>
    </source>
</evidence>
<dbReference type="Pfam" id="PF13374">
    <property type="entry name" value="TPR_10"/>
    <property type="match status" value="6"/>
</dbReference>
<dbReference type="SMART" id="SM00028">
    <property type="entry name" value="TPR"/>
    <property type="match status" value="6"/>
</dbReference>